<protein>
    <submittedName>
        <fullName evidence="3">NADPH-dependent F420 reductase</fullName>
    </submittedName>
</protein>
<dbReference type="PANTHER" id="PTHR14239:SF10">
    <property type="entry name" value="REDUCTASE"/>
    <property type="match status" value="1"/>
</dbReference>
<dbReference type="InterPro" id="IPR051267">
    <property type="entry name" value="STEAP_metalloreductase"/>
</dbReference>
<dbReference type="Gene3D" id="3.40.50.720">
    <property type="entry name" value="NAD(P)-binding Rossmann-like Domain"/>
    <property type="match status" value="1"/>
</dbReference>
<dbReference type="SUPFAM" id="SSF51735">
    <property type="entry name" value="NAD(P)-binding Rossmann-fold domains"/>
    <property type="match status" value="1"/>
</dbReference>
<evidence type="ECO:0000256" key="1">
    <source>
        <dbReference type="ARBA" id="ARBA00023002"/>
    </source>
</evidence>
<dbReference type="PANTHER" id="PTHR14239">
    <property type="entry name" value="DUDULIN-RELATED"/>
    <property type="match status" value="1"/>
</dbReference>
<dbReference type="EMBL" id="JAGSOH010000075">
    <property type="protein sequence ID" value="MBR7829119.1"/>
    <property type="molecule type" value="Genomic_DNA"/>
</dbReference>
<sequence length="213" mass="22728">MHIGIIGSGKIGGTLAAHFATAGHEVAIANSRGPETLRELEAELGGHVHAVTAREAAEFGEVTVVAIPFGRYTDLPSGAFDGQIVIDTCNYYPDRDGHRADLDRDATTSSELLQEVLPGSRVVKAFNAIRFDDLREQARRDGAQGRRAIPVSGDDAEAKTVVGALIDQIGFEPVDVGTLAEGGRRHQPGTAVYTVDLNAQQLREQLESAPKHP</sequence>
<evidence type="ECO:0000259" key="2">
    <source>
        <dbReference type="Pfam" id="PF03807"/>
    </source>
</evidence>
<proteinExistence type="predicted"/>
<name>A0A941EHD6_9ACTN</name>
<dbReference type="RefSeq" id="WP_212520256.1">
    <property type="nucleotide sequence ID" value="NZ_JAGSOH010000075.1"/>
</dbReference>
<accession>A0A941EHD6</accession>
<organism evidence="3 4">
    <name type="scientific">Actinospica acidithermotolerans</name>
    <dbReference type="NCBI Taxonomy" id="2828514"/>
    <lineage>
        <taxon>Bacteria</taxon>
        <taxon>Bacillati</taxon>
        <taxon>Actinomycetota</taxon>
        <taxon>Actinomycetes</taxon>
        <taxon>Catenulisporales</taxon>
        <taxon>Actinospicaceae</taxon>
        <taxon>Actinospica</taxon>
    </lineage>
</organism>
<dbReference type="InterPro" id="IPR028939">
    <property type="entry name" value="P5C_Rdtase_cat_N"/>
</dbReference>
<dbReference type="Proteomes" id="UP000676325">
    <property type="component" value="Unassembled WGS sequence"/>
</dbReference>
<feature type="domain" description="Pyrroline-5-carboxylate reductase catalytic N-terminal" evidence="2">
    <location>
        <begin position="3"/>
        <end position="91"/>
    </location>
</feature>
<dbReference type="Pfam" id="PF03807">
    <property type="entry name" value="F420_oxidored"/>
    <property type="match status" value="1"/>
</dbReference>
<dbReference type="AlphaFoldDB" id="A0A941EHD6"/>
<gene>
    <name evidence="3" type="ORF">KDK95_22620</name>
</gene>
<comment type="caution">
    <text evidence="3">The sequence shown here is derived from an EMBL/GenBank/DDBJ whole genome shotgun (WGS) entry which is preliminary data.</text>
</comment>
<evidence type="ECO:0000313" key="3">
    <source>
        <dbReference type="EMBL" id="MBR7829119.1"/>
    </source>
</evidence>
<dbReference type="GO" id="GO:0016491">
    <property type="term" value="F:oxidoreductase activity"/>
    <property type="evidence" value="ECO:0007669"/>
    <property type="project" value="UniProtKB-KW"/>
</dbReference>
<reference evidence="3" key="1">
    <citation type="submission" date="2021-04" db="EMBL/GenBank/DDBJ databases">
        <title>Genome based classification of Actinospica acidithermotolerans sp. nov., an actinobacterium isolated from an Indonesian hot spring.</title>
        <authorList>
            <person name="Kusuma A.B."/>
            <person name="Putra K.E."/>
            <person name="Nafisah S."/>
            <person name="Loh J."/>
            <person name="Nouioui I."/>
            <person name="Goodfellow M."/>
        </authorList>
    </citation>
    <scope>NUCLEOTIDE SEQUENCE</scope>
    <source>
        <strain evidence="3">MGRD01-02</strain>
    </source>
</reference>
<keyword evidence="4" id="KW-1185">Reference proteome</keyword>
<evidence type="ECO:0000313" key="4">
    <source>
        <dbReference type="Proteomes" id="UP000676325"/>
    </source>
</evidence>
<keyword evidence="1" id="KW-0560">Oxidoreductase</keyword>
<dbReference type="InterPro" id="IPR036291">
    <property type="entry name" value="NAD(P)-bd_dom_sf"/>
</dbReference>